<dbReference type="PROSITE" id="PS00036">
    <property type="entry name" value="BZIP_BASIC"/>
    <property type="match status" value="1"/>
</dbReference>
<evidence type="ECO:0000313" key="9">
    <source>
        <dbReference type="Proteomes" id="UP000032180"/>
    </source>
</evidence>
<dbReference type="PROSITE" id="PS50217">
    <property type="entry name" value="BZIP"/>
    <property type="match status" value="1"/>
</dbReference>
<evidence type="ECO:0000256" key="3">
    <source>
        <dbReference type="ARBA" id="ARBA00023125"/>
    </source>
</evidence>
<keyword evidence="9" id="KW-1185">Reference proteome</keyword>
<dbReference type="Gene3D" id="1.20.5.170">
    <property type="match status" value="1"/>
</dbReference>
<protein>
    <recommendedName>
        <fullName evidence="7">BZIP domain-containing protein</fullName>
    </recommendedName>
</protein>
<evidence type="ECO:0000256" key="2">
    <source>
        <dbReference type="ARBA" id="ARBA00023015"/>
    </source>
</evidence>
<evidence type="ECO:0000313" key="8">
    <source>
        <dbReference type="EnsemblPlants" id="LPERR12G15130.1"/>
    </source>
</evidence>
<evidence type="ECO:0000256" key="5">
    <source>
        <dbReference type="ARBA" id="ARBA00023242"/>
    </source>
</evidence>
<feature type="domain" description="BZIP" evidence="7">
    <location>
        <begin position="153"/>
        <end position="216"/>
    </location>
</feature>
<evidence type="ECO:0000256" key="4">
    <source>
        <dbReference type="ARBA" id="ARBA00023163"/>
    </source>
</evidence>
<dbReference type="GO" id="GO:0005634">
    <property type="term" value="C:nucleus"/>
    <property type="evidence" value="ECO:0007669"/>
    <property type="project" value="UniProtKB-SubCell"/>
</dbReference>
<dbReference type="SUPFAM" id="SSF57959">
    <property type="entry name" value="Leucine zipper domain"/>
    <property type="match status" value="1"/>
</dbReference>
<proteinExistence type="predicted"/>
<dbReference type="SMART" id="SM00338">
    <property type="entry name" value="BRLZ"/>
    <property type="match status" value="1"/>
</dbReference>
<accession>A0A0D9Y169</accession>
<dbReference type="Gramene" id="LPERR12G15130.1">
    <property type="protein sequence ID" value="LPERR12G15130.1"/>
    <property type="gene ID" value="LPERR12G15130"/>
</dbReference>
<dbReference type="GO" id="GO:0003700">
    <property type="term" value="F:DNA-binding transcription factor activity"/>
    <property type="evidence" value="ECO:0007669"/>
    <property type="project" value="InterPro"/>
</dbReference>
<feature type="compositionally biased region" description="Acidic residues" evidence="6">
    <location>
        <begin position="139"/>
        <end position="149"/>
    </location>
</feature>
<dbReference type="InterPro" id="IPR045314">
    <property type="entry name" value="bZIP_plant_GBF1"/>
</dbReference>
<keyword evidence="5" id="KW-0539">Nucleus</keyword>
<organism evidence="8 9">
    <name type="scientific">Leersia perrieri</name>
    <dbReference type="NCBI Taxonomy" id="77586"/>
    <lineage>
        <taxon>Eukaryota</taxon>
        <taxon>Viridiplantae</taxon>
        <taxon>Streptophyta</taxon>
        <taxon>Embryophyta</taxon>
        <taxon>Tracheophyta</taxon>
        <taxon>Spermatophyta</taxon>
        <taxon>Magnoliopsida</taxon>
        <taxon>Liliopsida</taxon>
        <taxon>Poales</taxon>
        <taxon>Poaceae</taxon>
        <taxon>BOP clade</taxon>
        <taxon>Oryzoideae</taxon>
        <taxon>Oryzeae</taxon>
        <taxon>Oryzinae</taxon>
        <taxon>Leersia</taxon>
    </lineage>
</organism>
<evidence type="ECO:0000256" key="1">
    <source>
        <dbReference type="ARBA" id="ARBA00004123"/>
    </source>
</evidence>
<keyword evidence="2" id="KW-0805">Transcription regulation</keyword>
<dbReference type="eggNOG" id="ENOG502QS0A">
    <property type="taxonomic scope" value="Eukaryota"/>
</dbReference>
<reference evidence="8" key="3">
    <citation type="submission" date="2015-04" db="UniProtKB">
        <authorList>
            <consortium name="EnsemblPlants"/>
        </authorList>
    </citation>
    <scope>IDENTIFICATION</scope>
</reference>
<dbReference type="Pfam" id="PF00170">
    <property type="entry name" value="bZIP_1"/>
    <property type="match status" value="1"/>
</dbReference>
<reference evidence="8 9" key="1">
    <citation type="submission" date="2012-08" db="EMBL/GenBank/DDBJ databases">
        <title>Oryza genome evolution.</title>
        <authorList>
            <person name="Wing R.A."/>
        </authorList>
    </citation>
    <scope>NUCLEOTIDE SEQUENCE</scope>
</reference>
<dbReference type="Pfam" id="PF12498">
    <property type="entry name" value="bZIP_C"/>
    <property type="match status" value="1"/>
</dbReference>
<dbReference type="STRING" id="77586.A0A0D9Y169"/>
<comment type="subcellular location">
    <subcellularLocation>
        <location evidence="1">Nucleus</location>
    </subcellularLocation>
</comment>
<name>A0A0D9Y169_9ORYZ</name>
<dbReference type="EnsemblPlants" id="LPERR12G15130.1">
    <property type="protein sequence ID" value="LPERR12G15130.1"/>
    <property type="gene ID" value="LPERR12G15130"/>
</dbReference>
<dbReference type="InterPro" id="IPR004827">
    <property type="entry name" value="bZIP"/>
</dbReference>
<dbReference type="PANTHER" id="PTHR46408">
    <property type="entry name" value="BASIC LEUCINE ZIPPER 63"/>
    <property type="match status" value="1"/>
</dbReference>
<feature type="region of interest" description="Disordered" evidence="6">
    <location>
        <begin position="112"/>
        <end position="188"/>
    </location>
</feature>
<dbReference type="CDD" id="cd14702">
    <property type="entry name" value="bZIP_plant_GBF1"/>
    <property type="match status" value="1"/>
</dbReference>
<evidence type="ECO:0000259" key="7">
    <source>
        <dbReference type="PROSITE" id="PS50217"/>
    </source>
</evidence>
<dbReference type="PANTHER" id="PTHR46408:SF2">
    <property type="entry name" value="OS12G0601800 PROTEIN"/>
    <property type="match status" value="1"/>
</dbReference>
<dbReference type="Proteomes" id="UP000032180">
    <property type="component" value="Chromosome 12"/>
</dbReference>
<dbReference type="InterPro" id="IPR046347">
    <property type="entry name" value="bZIP_sf"/>
</dbReference>
<dbReference type="GO" id="GO:0003677">
    <property type="term" value="F:DNA binding"/>
    <property type="evidence" value="ECO:0007669"/>
    <property type="project" value="UniProtKB-KW"/>
</dbReference>
<reference evidence="9" key="2">
    <citation type="submission" date="2013-12" db="EMBL/GenBank/DDBJ databases">
        <authorList>
            <person name="Yu Y."/>
            <person name="Lee S."/>
            <person name="de Baynast K."/>
            <person name="Wissotski M."/>
            <person name="Liu L."/>
            <person name="Talag J."/>
            <person name="Goicoechea J."/>
            <person name="Angelova A."/>
            <person name="Jetty R."/>
            <person name="Kudrna D."/>
            <person name="Golser W."/>
            <person name="Rivera L."/>
            <person name="Zhang J."/>
            <person name="Wing R."/>
        </authorList>
    </citation>
    <scope>NUCLEOTIDE SEQUENCE</scope>
</reference>
<dbReference type="FunFam" id="1.20.5.170:FF:000020">
    <property type="entry name" value="BZIP transcription factor"/>
    <property type="match status" value="1"/>
</dbReference>
<dbReference type="AlphaFoldDB" id="A0A0D9Y169"/>
<dbReference type="InterPro" id="IPR020983">
    <property type="entry name" value="Basic_leucine-zipper_C"/>
</dbReference>
<evidence type="ECO:0000256" key="6">
    <source>
        <dbReference type="SAM" id="MobiDB-lite"/>
    </source>
</evidence>
<sequence>MLQVPLPSFQFSPIPLPPFFPIAVAKFSLKKKKSSSATGGGKGGAFTRMKTGGGDPGAYAVVLKTKLDLYCAAVAKSMEAKSQESSLGYLNSQASDTSQLVSQASFNGYGSTGVTNSNGIHNDDDQGKPANSGTSKELSEDDGDLEENIDPANAKRTRRMLSNRESARRSRKRKQAHLTDLESQVSQLRSENASLQKSLADMSQKYKHSTTENSNLRADLNTMRRKVNIAEEAVRRVSGTGLLLFTTSETPASSIPFSSGLSDAASAATAAAALMEDDWANSSLPDEAIPVPSAAMVSTSPSMRRVASLERLQKRIRGDVVHSEAASTLSVPEVVGSDK</sequence>
<keyword evidence="4" id="KW-0804">Transcription</keyword>
<dbReference type="HOGENOM" id="CLU_037575_2_0_1"/>
<keyword evidence="3" id="KW-0238">DNA-binding</keyword>